<proteinExistence type="predicted"/>
<protein>
    <submittedName>
        <fullName evidence="3">Uncharacterized protein</fullName>
    </submittedName>
</protein>
<evidence type="ECO:0000256" key="1">
    <source>
        <dbReference type="SAM" id="Coils"/>
    </source>
</evidence>
<feature type="region of interest" description="Disordered" evidence="2">
    <location>
        <begin position="1"/>
        <end position="52"/>
    </location>
</feature>
<name>A0ABQ7QHW1_PLUXY</name>
<reference evidence="3 4" key="1">
    <citation type="submission" date="2021-06" db="EMBL/GenBank/DDBJ databases">
        <title>A haploid diamondback moth (Plutella xylostella L.) genome assembly resolves 31 chromosomes and identifies a diamide resistance mutation.</title>
        <authorList>
            <person name="Ward C.M."/>
            <person name="Perry K.D."/>
            <person name="Baker G."/>
            <person name="Powis K."/>
            <person name="Heckel D.G."/>
            <person name="Baxter S.W."/>
        </authorList>
    </citation>
    <scope>NUCLEOTIDE SEQUENCE [LARGE SCALE GENOMIC DNA]</scope>
    <source>
        <strain evidence="3 4">LV</strain>
        <tissue evidence="3">Single pupa</tissue>
    </source>
</reference>
<feature type="compositionally biased region" description="Low complexity" evidence="2">
    <location>
        <begin position="12"/>
        <end position="22"/>
    </location>
</feature>
<feature type="coiled-coil region" evidence="1">
    <location>
        <begin position="100"/>
        <end position="148"/>
    </location>
</feature>
<evidence type="ECO:0000313" key="3">
    <source>
        <dbReference type="EMBL" id="KAG7304779.1"/>
    </source>
</evidence>
<sequence>MMPLNRTPPATPSSALPPLSTSMQHSGSEPALNTMKVGENKSKTGKRKFQGEDENALRTVMAEVRIMLSAFTKEQDAKFCTLFDTITEIKEQSNKVTSAVEFLSERYDQMHNQIKCLENERKEFRTQIETLEHRLETMERRMRSTCIEVRNIPKTKQIESKQELSDIIKKIGASLNINIQDPDIKDIYRTPNKNGTNQPLLVEFVSAISKEKIVAGAKTYSKQN</sequence>
<evidence type="ECO:0000256" key="2">
    <source>
        <dbReference type="SAM" id="MobiDB-lite"/>
    </source>
</evidence>
<accession>A0ABQ7QHW1</accession>
<organism evidence="3 4">
    <name type="scientific">Plutella xylostella</name>
    <name type="common">Diamondback moth</name>
    <name type="synonym">Plutella maculipennis</name>
    <dbReference type="NCBI Taxonomy" id="51655"/>
    <lineage>
        <taxon>Eukaryota</taxon>
        <taxon>Metazoa</taxon>
        <taxon>Ecdysozoa</taxon>
        <taxon>Arthropoda</taxon>
        <taxon>Hexapoda</taxon>
        <taxon>Insecta</taxon>
        <taxon>Pterygota</taxon>
        <taxon>Neoptera</taxon>
        <taxon>Endopterygota</taxon>
        <taxon>Lepidoptera</taxon>
        <taxon>Glossata</taxon>
        <taxon>Ditrysia</taxon>
        <taxon>Yponomeutoidea</taxon>
        <taxon>Plutellidae</taxon>
        <taxon>Plutella</taxon>
    </lineage>
</organism>
<dbReference type="EMBL" id="JAHIBW010000014">
    <property type="protein sequence ID" value="KAG7304779.1"/>
    <property type="molecule type" value="Genomic_DNA"/>
</dbReference>
<evidence type="ECO:0000313" key="4">
    <source>
        <dbReference type="Proteomes" id="UP000823941"/>
    </source>
</evidence>
<dbReference type="Proteomes" id="UP000823941">
    <property type="component" value="Chromosome 14"/>
</dbReference>
<dbReference type="Gene3D" id="1.20.5.340">
    <property type="match status" value="1"/>
</dbReference>
<keyword evidence="4" id="KW-1185">Reference proteome</keyword>
<gene>
    <name evidence="3" type="ORF">JYU34_010142</name>
</gene>
<dbReference type="InterPro" id="IPR004244">
    <property type="entry name" value="Transposase_22"/>
</dbReference>
<dbReference type="PANTHER" id="PTHR11505">
    <property type="entry name" value="L1 TRANSPOSABLE ELEMENT-RELATED"/>
    <property type="match status" value="1"/>
</dbReference>
<comment type="caution">
    <text evidence="3">The sequence shown here is derived from an EMBL/GenBank/DDBJ whole genome shotgun (WGS) entry which is preliminary data.</text>
</comment>
<keyword evidence="1" id="KW-0175">Coiled coil</keyword>